<evidence type="ECO:0000256" key="5">
    <source>
        <dbReference type="ARBA" id="ARBA00022723"/>
    </source>
</evidence>
<evidence type="ECO:0000313" key="9">
    <source>
        <dbReference type="EMBL" id="KAK9076682.1"/>
    </source>
</evidence>
<evidence type="ECO:0000259" key="8">
    <source>
        <dbReference type="Pfam" id="PF13359"/>
    </source>
</evidence>
<dbReference type="AlphaFoldDB" id="A0AAP0DQ40"/>
<feature type="domain" description="DDE Tnp4" evidence="8">
    <location>
        <begin position="61"/>
        <end position="223"/>
    </location>
</feature>
<comment type="similarity">
    <text evidence="3">Belongs to the HARBI1 family.</text>
</comment>
<protein>
    <recommendedName>
        <fullName evidence="8">DDE Tnp4 domain-containing protein</fullName>
    </recommendedName>
</protein>
<dbReference type="InterPro" id="IPR027806">
    <property type="entry name" value="HARBI1_dom"/>
</dbReference>
<keyword evidence="10" id="KW-1185">Reference proteome</keyword>
<dbReference type="PANTHER" id="PTHR22930">
    <property type="match status" value="1"/>
</dbReference>
<dbReference type="EMBL" id="JBCNJP010000007">
    <property type="protein sequence ID" value="KAK9076682.1"/>
    <property type="molecule type" value="Genomic_DNA"/>
</dbReference>
<keyword evidence="7" id="KW-0539">Nucleus</keyword>
<dbReference type="InterPro" id="IPR045249">
    <property type="entry name" value="HARBI1-like"/>
</dbReference>
<dbReference type="GO" id="GO:0004518">
    <property type="term" value="F:nuclease activity"/>
    <property type="evidence" value="ECO:0007669"/>
    <property type="project" value="UniProtKB-KW"/>
</dbReference>
<comment type="caution">
    <text evidence="9">The sequence shown here is derived from an EMBL/GenBank/DDBJ whole genome shotgun (WGS) entry which is preliminary data.</text>
</comment>
<evidence type="ECO:0000313" key="10">
    <source>
        <dbReference type="Proteomes" id="UP001408789"/>
    </source>
</evidence>
<dbReference type="PANTHER" id="PTHR22930:SF265">
    <property type="entry name" value="MYB_SANT-LIKE DOMAIN, HARBINGER TRANSPOSASE-DERIVED NUCLEASE DOMAIN-CONTAINING PROTEIN"/>
    <property type="match status" value="1"/>
</dbReference>
<evidence type="ECO:0000256" key="1">
    <source>
        <dbReference type="ARBA" id="ARBA00001968"/>
    </source>
</evidence>
<reference evidence="9 10" key="1">
    <citation type="submission" date="2024-04" db="EMBL/GenBank/DDBJ databases">
        <title>The reference genome of an endangered Asteraceae, Deinandra increscens subsp. villosa, native to the Central Coast of California.</title>
        <authorList>
            <person name="Guilliams M."/>
            <person name="Hasenstab-Lehman K."/>
            <person name="Meyer R."/>
            <person name="Mcevoy S."/>
        </authorList>
    </citation>
    <scope>NUCLEOTIDE SEQUENCE [LARGE SCALE GENOMIC DNA]</scope>
    <source>
        <tissue evidence="9">Leaf</tissue>
    </source>
</reference>
<dbReference type="GO" id="GO:0005634">
    <property type="term" value="C:nucleus"/>
    <property type="evidence" value="ECO:0007669"/>
    <property type="project" value="UniProtKB-SubCell"/>
</dbReference>
<name>A0AAP0DQ40_9ASTR</name>
<comment type="cofactor">
    <cofactor evidence="1">
        <name>a divalent metal cation</name>
        <dbReference type="ChEBI" id="CHEBI:60240"/>
    </cofactor>
</comment>
<accession>A0AAP0DQ40</accession>
<evidence type="ECO:0000256" key="6">
    <source>
        <dbReference type="ARBA" id="ARBA00022801"/>
    </source>
</evidence>
<dbReference type="GO" id="GO:0016787">
    <property type="term" value="F:hydrolase activity"/>
    <property type="evidence" value="ECO:0007669"/>
    <property type="project" value="UniProtKB-KW"/>
</dbReference>
<evidence type="ECO:0000256" key="3">
    <source>
        <dbReference type="ARBA" id="ARBA00006958"/>
    </source>
</evidence>
<proteinExistence type="inferred from homology"/>
<gene>
    <name evidence="9" type="ORF">SSX86_005016</name>
</gene>
<dbReference type="GO" id="GO:0046872">
    <property type="term" value="F:metal ion binding"/>
    <property type="evidence" value="ECO:0007669"/>
    <property type="project" value="UniProtKB-KW"/>
</dbReference>
<evidence type="ECO:0000256" key="2">
    <source>
        <dbReference type="ARBA" id="ARBA00004123"/>
    </source>
</evidence>
<evidence type="ECO:0000256" key="4">
    <source>
        <dbReference type="ARBA" id="ARBA00022722"/>
    </source>
</evidence>
<dbReference type="Proteomes" id="UP001408789">
    <property type="component" value="Unassembled WGS sequence"/>
</dbReference>
<comment type="subcellular location">
    <subcellularLocation>
        <location evidence="2">Nucleus</location>
    </subcellularLocation>
</comment>
<sequence length="285" mass="33265">MVKRRFQHSTETIHRCFHEILNAMMNFAREVIVPTSSNPFADASDRHRRLKQIFPGAIGALDGTLVYAVVPNDQQARYRGRGKGDCFQNVLGICNFDMIFTFVWAGWEGIAHDSRVLKEVAFNPTSSFPFPPPDKYYLCDAAYTNTRGFMAPYRNTRYWLADFRRQRALTKEEKFNHTHAQLRNVIERAYGVLKARFPILKQMAPYPFPIQRDIVIACFAIHNFIRKWNIHDQLFMEYDEETLFADSQDEETHSQSVHDMEWGSHSIEEMAILRDEIATQLMSNN</sequence>
<keyword evidence="4" id="KW-0540">Nuclease</keyword>
<evidence type="ECO:0000256" key="7">
    <source>
        <dbReference type="ARBA" id="ARBA00023242"/>
    </source>
</evidence>
<dbReference type="Pfam" id="PF13359">
    <property type="entry name" value="DDE_Tnp_4"/>
    <property type="match status" value="1"/>
</dbReference>
<organism evidence="9 10">
    <name type="scientific">Deinandra increscens subsp. villosa</name>
    <dbReference type="NCBI Taxonomy" id="3103831"/>
    <lineage>
        <taxon>Eukaryota</taxon>
        <taxon>Viridiplantae</taxon>
        <taxon>Streptophyta</taxon>
        <taxon>Embryophyta</taxon>
        <taxon>Tracheophyta</taxon>
        <taxon>Spermatophyta</taxon>
        <taxon>Magnoliopsida</taxon>
        <taxon>eudicotyledons</taxon>
        <taxon>Gunneridae</taxon>
        <taxon>Pentapetalae</taxon>
        <taxon>asterids</taxon>
        <taxon>campanulids</taxon>
        <taxon>Asterales</taxon>
        <taxon>Asteraceae</taxon>
        <taxon>Asteroideae</taxon>
        <taxon>Heliantheae alliance</taxon>
        <taxon>Madieae</taxon>
        <taxon>Madiinae</taxon>
        <taxon>Deinandra</taxon>
    </lineage>
</organism>
<keyword evidence="5" id="KW-0479">Metal-binding</keyword>
<keyword evidence="6" id="KW-0378">Hydrolase</keyword>